<evidence type="ECO:0000313" key="2">
    <source>
        <dbReference type="EMBL" id="SER83793.1"/>
    </source>
</evidence>
<dbReference type="AlphaFoldDB" id="A0A1H9SHD5"/>
<evidence type="ECO:0000313" key="3">
    <source>
        <dbReference type="Proteomes" id="UP000199687"/>
    </source>
</evidence>
<dbReference type="STRING" id="531814.SAMN04487944_11114"/>
<evidence type="ECO:0000256" key="1">
    <source>
        <dbReference type="SAM" id="Phobius"/>
    </source>
</evidence>
<reference evidence="2 3" key="1">
    <citation type="submission" date="2016-10" db="EMBL/GenBank/DDBJ databases">
        <authorList>
            <person name="de Groot N.N."/>
        </authorList>
    </citation>
    <scope>NUCLEOTIDE SEQUENCE [LARGE SCALE GENOMIC DNA]</scope>
    <source>
        <strain evidence="2 3">CGMCC 1.7727</strain>
    </source>
</reference>
<sequence>MLVTYFRVLEKENNVLLLFLYVLSGLFFVSFLIMGWMSGSIFILVRDIIFGLTGGGILIALAYIISGQDWIMSQMYKLEESNVKKGYITCPECEKKYEAERNSCPYCAYRPKGR</sequence>
<proteinExistence type="predicted"/>
<name>A0A1H9SHD5_9BACI</name>
<evidence type="ECO:0008006" key="4">
    <source>
        <dbReference type="Google" id="ProtNLM"/>
    </source>
</evidence>
<organism evidence="2 3">
    <name type="scientific">Gracilibacillus ureilyticus</name>
    <dbReference type="NCBI Taxonomy" id="531814"/>
    <lineage>
        <taxon>Bacteria</taxon>
        <taxon>Bacillati</taxon>
        <taxon>Bacillota</taxon>
        <taxon>Bacilli</taxon>
        <taxon>Bacillales</taxon>
        <taxon>Bacillaceae</taxon>
        <taxon>Gracilibacillus</taxon>
    </lineage>
</organism>
<keyword evidence="1" id="KW-0812">Transmembrane</keyword>
<protein>
    <recommendedName>
        <fullName evidence="4">Zinc-ribbon domain-containing protein</fullName>
    </recommendedName>
</protein>
<gene>
    <name evidence="2" type="ORF">SAMN04487944_11114</name>
</gene>
<keyword evidence="1" id="KW-0472">Membrane</keyword>
<feature type="transmembrane region" description="Helical" evidence="1">
    <location>
        <begin position="43"/>
        <end position="65"/>
    </location>
</feature>
<dbReference type="Proteomes" id="UP000199687">
    <property type="component" value="Unassembled WGS sequence"/>
</dbReference>
<feature type="transmembrane region" description="Helical" evidence="1">
    <location>
        <begin position="15"/>
        <end position="37"/>
    </location>
</feature>
<keyword evidence="3" id="KW-1185">Reference proteome</keyword>
<keyword evidence="1" id="KW-1133">Transmembrane helix</keyword>
<dbReference type="EMBL" id="FOGL01000011">
    <property type="protein sequence ID" value="SER83793.1"/>
    <property type="molecule type" value="Genomic_DNA"/>
</dbReference>
<accession>A0A1H9SHD5</accession>